<keyword evidence="2" id="KW-1185">Reference proteome</keyword>
<comment type="caution">
    <text evidence="1">The sequence shown here is derived from an EMBL/GenBank/DDBJ whole genome shotgun (WGS) entry which is preliminary data.</text>
</comment>
<accession>A0A4Y1ZJZ2</accession>
<evidence type="ECO:0000313" key="2">
    <source>
        <dbReference type="Proteomes" id="UP000499080"/>
    </source>
</evidence>
<protein>
    <submittedName>
        <fullName evidence="1">Uncharacterized protein</fullName>
    </submittedName>
</protein>
<reference evidence="1 2" key="1">
    <citation type="journal article" date="2019" name="Sci. Rep.">
        <title>Orb-weaving spider Araneus ventricosus genome elucidates the spidroin gene catalogue.</title>
        <authorList>
            <person name="Kono N."/>
            <person name="Nakamura H."/>
            <person name="Ohtoshi R."/>
            <person name="Moran D.A.P."/>
            <person name="Shinohara A."/>
            <person name="Yoshida Y."/>
            <person name="Fujiwara M."/>
            <person name="Mori M."/>
            <person name="Tomita M."/>
            <person name="Arakawa K."/>
        </authorList>
    </citation>
    <scope>NUCLEOTIDE SEQUENCE [LARGE SCALE GENOMIC DNA]</scope>
</reference>
<evidence type="ECO:0000313" key="1">
    <source>
        <dbReference type="EMBL" id="GBL53812.1"/>
    </source>
</evidence>
<proteinExistence type="predicted"/>
<dbReference type="EMBL" id="BGPR01075147">
    <property type="protein sequence ID" value="GBL53812.1"/>
    <property type="molecule type" value="Genomic_DNA"/>
</dbReference>
<gene>
    <name evidence="1" type="ORF">AVEN_179369_1</name>
</gene>
<feature type="non-terminal residue" evidence="1">
    <location>
        <position position="71"/>
    </location>
</feature>
<dbReference type="AlphaFoldDB" id="A0A4Y1ZJZ2"/>
<sequence length="71" mass="7872">MTILTSFGKGRSVTGNGHHDSDLNMRAVAAISLQFSPGSLTEQGYLELHLPYQILLPHRGHHEYVDEKSPD</sequence>
<organism evidence="1 2">
    <name type="scientific">Araneus ventricosus</name>
    <name type="common">Orbweaver spider</name>
    <name type="synonym">Epeira ventricosa</name>
    <dbReference type="NCBI Taxonomy" id="182803"/>
    <lineage>
        <taxon>Eukaryota</taxon>
        <taxon>Metazoa</taxon>
        <taxon>Ecdysozoa</taxon>
        <taxon>Arthropoda</taxon>
        <taxon>Chelicerata</taxon>
        <taxon>Arachnida</taxon>
        <taxon>Araneae</taxon>
        <taxon>Araneomorphae</taxon>
        <taxon>Entelegynae</taxon>
        <taxon>Araneoidea</taxon>
        <taxon>Araneidae</taxon>
        <taxon>Araneus</taxon>
    </lineage>
</organism>
<name>A0A4Y1ZJZ2_ARAVE</name>
<dbReference type="Proteomes" id="UP000499080">
    <property type="component" value="Unassembled WGS sequence"/>
</dbReference>